<keyword evidence="2 7" id="KW-0812">Transmembrane</keyword>
<dbReference type="PANTHER" id="PTHR24221">
    <property type="entry name" value="ATP-BINDING CASSETTE SUB-FAMILY B"/>
    <property type="match status" value="1"/>
</dbReference>
<dbReference type="SUPFAM" id="SSF52540">
    <property type="entry name" value="P-loop containing nucleoside triphosphate hydrolases"/>
    <property type="match status" value="1"/>
</dbReference>
<gene>
    <name evidence="10" type="primary">cydC</name>
    <name evidence="10" type="ORF">J4573_38745</name>
</gene>
<evidence type="ECO:0000259" key="8">
    <source>
        <dbReference type="PROSITE" id="PS50893"/>
    </source>
</evidence>
<evidence type="ECO:0000256" key="1">
    <source>
        <dbReference type="ARBA" id="ARBA00004651"/>
    </source>
</evidence>
<feature type="transmembrane region" description="Helical" evidence="7">
    <location>
        <begin position="129"/>
        <end position="154"/>
    </location>
</feature>
<dbReference type="InterPro" id="IPR011527">
    <property type="entry name" value="ABC1_TM_dom"/>
</dbReference>
<comment type="subcellular location">
    <subcellularLocation>
        <location evidence="1">Cell membrane</location>
        <topology evidence="1">Multi-pass membrane protein</topology>
    </subcellularLocation>
</comment>
<evidence type="ECO:0000256" key="3">
    <source>
        <dbReference type="ARBA" id="ARBA00022741"/>
    </source>
</evidence>
<feature type="transmembrane region" description="Helical" evidence="7">
    <location>
        <begin position="275"/>
        <end position="300"/>
    </location>
</feature>
<dbReference type="Gene3D" id="3.40.50.300">
    <property type="entry name" value="P-loop containing nucleotide triphosphate hydrolases"/>
    <property type="match status" value="1"/>
</dbReference>
<dbReference type="InterPro" id="IPR003439">
    <property type="entry name" value="ABC_transporter-like_ATP-bd"/>
</dbReference>
<dbReference type="AlphaFoldDB" id="A0A939TE85"/>
<evidence type="ECO:0000313" key="10">
    <source>
        <dbReference type="EMBL" id="MBO2453085.1"/>
    </source>
</evidence>
<dbReference type="GO" id="GO:0045454">
    <property type="term" value="P:cell redox homeostasis"/>
    <property type="evidence" value="ECO:0007669"/>
    <property type="project" value="InterPro"/>
</dbReference>
<keyword evidence="11" id="KW-1185">Reference proteome</keyword>
<feature type="transmembrane region" description="Helical" evidence="7">
    <location>
        <begin position="160"/>
        <end position="180"/>
    </location>
</feature>
<dbReference type="RefSeq" id="WP_208261114.1">
    <property type="nucleotide sequence ID" value="NZ_JAGEOJ010000019.1"/>
</dbReference>
<dbReference type="Proteomes" id="UP000669179">
    <property type="component" value="Unassembled WGS sequence"/>
</dbReference>
<feature type="transmembrane region" description="Helical" evidence="7">
    <location>
        <begin position="49"/>
        <end position="67"/>
    </location>
</feature>
<proteinExistence type="predicted"/>
<keyword evidence="6 7" id="KW-0472">Membrane</keyword>
<protein>
    <submittedName>
        <fullName evidence="10">Thiol reductant ABC exporter subunit CydC</fullName>
    </submittedName>
</protein>
<dbReference type="PROSITE" id="PS50929">
    <property type="entry name" value="ABC_TM1F"/>
    <property type="match status" value="1"/>
</dbReference>
<evidence type="ECO:0000256" key="4">
    <source>
        <dbReference type="ARBA" id="ARBA00022840"/>
    </source>
</evidence>
<dbReference type="GO" id="GO:0034775">
    <property type="term" value="P:glutathione transmembrane transport"/>
    <property type="evidence" value="ECO:0007669"/>
    <property type="project" value="InterPro"/>
</dbReference>
<feature type="transmembrane region" description="Helical" evidence="7">
    <location>
        <begin position="20"/>
        <end position="43"/>
    </location>
</feature>
<dbReference type="Pfam" id="PF00664">
    <property type="entry name" value="ABC_membrane"/>
    <property type="match status" value="1"/>
</dbReference>
<comment type="caution">
    <text evidence="10">The sequence shown here is derived from an EMBL/GenBank/DDBJ whole genome shotgun (WGS) entry which is preliminary data.</text>
</comment>
<dbReference type="GO" id="GO:0140359">
    <property type="term" value="F:ABC-type transporter activity"/>
    <property type="evidence" value="ECO:0007669"/>
    <property type="project" value="InterPro"/>
</dbReference>
<dbReference type="PROSITE" id="PS50893">
    <property type="entry name" value="ABC_TRANSPORTER_2"/>
    <property type="match status" value="1"/>
</dbReference>
<keyword evidence="4" id="KW-0067">ATP-binding</keyword>
<dbReference type="InterPro" id="IPR039421">
    <property type="entry name" value="Type_1_exporter"/>
</dbReference>
<accession>A0A939TE85</accession>
<reference evidence="10" key="1">
    <citation type="submission" date="2021-03" db="EMBL/GenBank/DDBJ databases">
        <authorList>
            <person name="Kanchanasin P."/>
            <person name="Saeng-In P."/>
            <person name="Phongsopitanun W."/>
            <person name="Yuki M."/>
            <person name="Kudo T."/>
            <person name="Ohkuma M."/>
            <person name="Tanasupawat S."/>
        </authorList>
    </citation>
    <scope>NUCLEOTIDE SEQUENCE</scope>
    <source>
        <strain evidence="10">GKU 128</strain>
    </source>
</reference>
<sequence length="560" mass="59204">MRTLRALFRLIRPPLGRTALSTVLGSLTVLTGIGLMTTAGYLISRAAEHPPILSLTVAIVAVRAFGISRPVVRYLERLSSHDLAFRVLARIRVAFYRRLEPLVPARAGEYRHGDLLARMVGDVDAMRDLLLRGISPVLVWAVTGTAAVAFAAFLLPAAGLVLAIGLLVAGLGVPAFAAIAGRHTGDRQVRARAELTAELVDALRGAPELVVYGADEAALGRIRRLDADLVALARRDARVAGLVEGLGTLVAGLTVARVLAVSASASTAGHLDRVLVAALALLAMASFEAAAPLPAAALTLDATLAAGRRLLAIMERRPAVADPDTPVAVPAGDRTVALDHVTTTAAEPDDEWGLHDIGLRLPQGQRMALVGHSGAGKSTVAALLVRFIDPDPDAGRVTLGGTDLRALRQQDVRASISLDDQDAYLFATTIKENVRLARPDADDEAIRDALRRARVWDWVASLPDGWDTLVGEDGTRVSGGERRRIALARAFLADAPVLVLDEPTAHLDARTADAIVADVLASASGEARSVLLITHRVVDAGEVDAIVRLHRGRVADRRST</sequence>
<organism evidence="10 11">
    <name type="scientific">Actinomadura barringtoniae</name>
    <dbReference type="NCBI Taxonomy" id="1427535"/>
    <lineage>
        <taxon>Bacteria</taxon>
        <taxon>Bacillati</taxon>
        <taxon>Actinomycetota</taxon>
        <taxon>Actinomycetes</taxon>
        <taxon>Streptosporangiales</taxon>
        <taxon>Thermomonosporaceae</taxon>
        <taxon>Actinomadura</taxon>
    </lineage>
</organism>
<dbReference type="GO" id="GO:0005886">
    <property type="term" value="C:plasma membrane"/>
    <property type="evidence" value="ECO:0007669"/>
    <property type="project" value="UniProtKB-SubCell"/>
</dbReference>
<dbReference type="InterPro" id="IPR017871">
    <property type="entry name" value="ABC_transporter-like_CS"/>
</dbReference>
<dbReference type="PROSITE" id="PS00211">
    <property type="entry name" value="ABC_TRANSPORTER_1"/>
    <property type="match status" value="1"/>
</dbReference>
<evidence type="ECO:0000256" key="2">
    <source>
        <dbReference type="ARBA" id="ARBA00022692"/>
    </source>
</evidence>
<dbReference type="InterPro" id="IPR027417">
    <property type="entry name" value="P-loop_NTPase"/>
</dbReference>
<feature type="domain" description="ABC transmembrane type-1" evidence="9">
    <location>
        <begin position="19"/>
        <end position="293"/>
    </location>
</feature>
<evidence type="ECO:0000256" key="6">
    <source>
        <dbReference type="ARBA" id="ARBA00023136"/>
    </source>
</evidence>
<dbReference type="GO" id="GO:0016887">
    <property type="term" value="F:ATP hydrolysis activity"/>
    <property type="evidence" value="ECO:0007669"/>
    <property type="project" value="InterPro"/>
</dbReference>
<dbReference type="PANTHER" id="PTHR24221:SF654">
    <property type="entry name" value="ATP-BINDING CASSETTE SUB-FAMILY B MEMBER 6"/>
    <property type="match status" value="1"/>
</dbReference>
<evidence type="ECO:0000256" key="7">
    <source>
        <dbReference type="SAM" id="Phobius"/>
    </source>
</evidence>
<dbReference type="Pfam" id="PF00005">
    <property type="entry name" value="ABC_tran"/>
    <property type="match status" value="1"/>
</dbReference>
<dbReference type="InterPro" id="IPR036640">
    <property type="entry name" value="ABC1_TM_sf"/>
</dbReference>
<keyword evidence="3" id="KW-0547">Nucleotide-binding</keyword>
<feature type="domain" description="ABC transporter" evidence="8">
    <location>
        <begin position="336"/>
        <end position="560"/>
    </location>
</feature>
<dbReference type="EMBL" id="JAGEOJ010000019">
    <property type="protein sequence ID" value="MBO2453085.1"/>
    <property type="molecule type" value="Genomic_DNA"/>
</dbReference>
<dbReference type="GO" id="GO:0005524">
    <property type="term" value="F:ATP binding"/>
    <property type="evidence" value="ECO:0007669"/>
    <property type="project" value="UniProtKB-KW"/>
</dbReference>
<dbReference type="NCBIfam" id="TIGR02868">
    <property type="entry name" value="CydC"/>
    <property type="match status" value="1"/>
</dbReference>
<dbReference type="SUPFAM" id="SSF90123">
    <property type="entry name" value="ABC transporter transmembrane region"/>
    <property type="match status" value="1"/>
</dbReference>
<dbReference type="InterPro" id="IPR014223">
    <property type="entry name" value="ABC_CydC/D"/>
</dbReference>
<dbReference type="Gene3D" id="1.20.1560.10">
    <property type="entry name" value="ABC transporter type 1, transmembrane domain"/>
    <property type="match status" value="1"/>
</dbReference>
<evidence type="ECO:0000313" key="11">
    <source>
        <dbReference type="Proteomes" id="UP000669179"/>
    </source>
</evidence>
<keyword evidence="5 7" id="KW-1133">Transmembrane helix</keyword>
<evidence type="ECO:0000256" key="5">
    <source>
        <dbReference type="ARBA" id="ARBA00022989"/>
    </source>
</evidence>
<dbReference type="GO" id="GO:0034040">
    <property type="term" value="F:ATPase-coupled lipid transmembrane transporter activity"/>
    <property type="evidence" value="ECO:0007669"/>
    <property type="project" value="TreeGrafter"/>
</dbReference>
<feature type="transmembrane region" description="Helical" evidence="7">
    <location>
        <begin position="242"/>
        <end position="263"/>
    </location>
</feature>
<dbReference type="SMART" id="SM00382">
    <property type="entry name" value="AAA"/>
    <property type="match status" value="1"/>
</dbReference>
<evidence type="ECO:0000259" key="9">
    <source>
        <dbReference type="PROSITE" id="PS50929"/>
    </source>
</evidence>
<name>A0A939TE85_9ACTN</name>
<dbReference type="InterPro" id="IPR003593">
    <property type="entry name" value="AAA+_ATPase"/>
</dbReference>